<organism evidence="1 2">
    <name type="scientific">Eumeta variegata</name>
    <name type="common">Bagworm moth</name>
    <name type="synonym">Eumeta japonica</name>
    <dbReference type="NCBI Taxonomy" id="151549"/>
    <lineage>
        <taxon>Eukaryota</taxon>
        <taxon>Metazoa</taxon>
        <taxon>Ecdysozoa</taxon>
        <taxon>Arthropoda</taxon>
        <taxon>Hexapoda</taxon>
        <taxon>Insecta</taxon>
        <taxon>Pterygota</taxon>
        <taxon>Neoptera</taxon>
        <taxon>Endopterygota</taxon>
        <taxon>Lepidoptera</taxon>
        <taxon>Glossata</taxon>
        <taxon>Ditrysia</taxon>
        <taxon>Tineoidea</taxon>
        <taxon>Psychidae</taxon>
        <taxon>Oiketicinae</taxon>
        <taxon>Eumeta</taxon>
    </lineage>
</organism>
<protein>
    <recommendedName>
        <fullName evidence="3">C-type lectin domain-containing protein</fullName>
    </recommendedName>
</protein>
<dbReference type="AlphaFoldDB" id="A0A4C1UEI1"/>
<evidence type="ECO:0008006" key="3">
    <source>
        <dbReference type="Google" id="ProtNLM"/>
    </source>
</evidence>
<reference evidence="1 2" key="1">
    <citation type="journal article" date="2019" name="Commun. Biol.">
        <title>The bagworm genome reveals a unique fibroin gene that provides high tensile strength.</title>
        <authorList>
            <person name="Kono N."/>
            <person name="Nakamura H."/>
            <person name="Ohtoshi R."/>
            <person name="Tomita M."/>
            <person name="Numata K."/>
            <person name="Arakawa K."/>
        </authorList>
    </citation>
    <scope>NUCLEOTIDE SEQUENCE [LARGE SCALE GENOMIC DNA]</scope>
</reference>
<comment type="caution">
    <text evidence="1">The sequence shown here is derived from an EMBL/GenBank/DDBJ whole genome shotgun (WGS) entry which is preliminary data.</text>
</comment>
<sequence length="84" mass="9219">MVYEIKPADRLRIGRGDLSTSLEEAGYAKWGNLQPDGNADELCGTMFYDGLLNDLNCDLATFFICEHDISSLSSAIDQRLSSAV</sequence>
<keyword evidence="2" id="KW-1185">Reference proteome</keyword>
<dbReference type="PROSITE" id="PS00615">
    <property type="entry name" value="C_TYPE_LECTIN_1"/>
    <property type="match status" value="1"/>
</dbReference>
<name>A0A4C1UEI1_EUMVA</name>
<dbReference type="EMBL" id="BGZK01000165">
    <property type="protein sequence ID" value="GBP24739.1"/>
    <property type="molecule type" value="Genomic_DNA"/>
</dbReference>
<dbReference type="InterPro" id="IPR016186">
    <property type="entry name" value="C-type_lectin-like/link_sf"/>
</dbReference>
<dbReference type="Proteomes" id="UP000299102">
    <property type="component" value="Unassembled WGS sequence"/>
</dbReference>
<evidence type="ECO:0000313" key="1">
    <source>
        <dbReference type="EMBL" id="GBP24739.1"/>
    </source>
</evidence>
<dbReference type="Gene3D" id="3.10.100.10">
    <property type="entry name" value="Mannose-Binding Protein A, subunit A"/>
    <property type="match status" value="1"/>
</dbReference>
<gene>
    <name evidence="1" type="ORF">EVAR_79586_1</name>
</gene>
<proteinExistence type="predicted"/>
<dbReference type="InterPro" id="IPR018378">
    <property type="entry name" value="C-type_lectin_CS"/>
</dbReference>
<dbReference type="InterPro" id="IPR016187">
    <property type="entry name" value="CTDL_fold"/>
</dbReference>
<dbReference type="OrthoDB" id="538816at2759"/>
<dbReference type="SUPFAM" id="SSF56436">
    <property type="entry name" value="C-type lectin-like"/>
    <property type="match status" value="1"/>
</dbReference>
<accession>A0A4C1UEI1</accession>
<evidence type="ECO:0000313" key="2">
    <source>
        <dbReference type="Proteomes" id="UP000299102"/>
    </source>
</evidence>